<proteinExistence type="predicted"/>
<dbReference type="GO" id="GO:0016020">
    <property type="term" value="C:membrane"/>
    <property type="evidence" value="ECO:0007669"/>
    <property type="project" value="GOC"/>
</dbReference>
<dbReference type="SUPFAM" id="SSF56219">
    <property type="entry name" value="DNase I-like"/>
    <property type="match status" value="1"/>
</dbReference>
<sequence length="172" mass="18558">MSFIFVPKSTGQRTVRVVNFNVYMGYDRRGEDNTFRVGRLLKDLEADIAGLQETGLMRLTLGNRHYAGAVARAAGMVLAAAAPVAEDTWGCAILSRLPVLSWGWRRLPRGPGENACVVHATLSLGGGMGVATVVNVHLGNEGDTEKQVVKNVFVQYLLGLPCIVGRYRKTGG</sequence>
<dbReference type="GO" id="GO:0005783">
    <property type="term" value="C:endoplasmic reticulum"/>
    <property type="evidence" value="ECO:0007669"/>
    <property type="project" value="TreeGrafter"/>
</dbReference>
<feature type="domain" description="PGAP2IP C-terminal nuclease-like" evidence="1">
    <location>
        <begin position="17"/>
        <end position="152"/>
    </location>
</feature>
<dbReference type="PANTHER" id="PTHR14859:SF1">
    <property type="entry name" value="PGAP2-INTERACTING PROTEIN"/>
    <property type="match status" value="1"/>
</dbReference>
<evidence type="ECO:0000313" key="3">
    <source>
        <dbReference type="Proteomes" id="UP000002630"/>
    </source>
</evidence>
<dbReference type="AlphaFoldDB" id="D7FZJ1"/>
<dbReference type="InParanoid" id="D7FZJ1"/>
<dbReference type="Pfam" id="PF23226">
    <property type="entry name" value="Exo_endo_phos_PGAP2IP"/>
    <property type="match status" value="1"/>
</dbReference>
<dbReference type="InterPro" id="IPR036691">
    <property type="entry name" value="Endo/exonu/phosph_ase_sf"/>
</dbReference>
<keyword evidence="3" id="KW-1185">Reference proteome</keyword>
<dbReference type="GO" id="GO:0006506">
    <property type="term" value="P:GPI anchor biosynthetic process"/>
    <property type="evidence" value="ECO:0007669"/>
    <property type="project" value="TreeGrafter"/>
</dbReference>
<gene>
    <name evidence="2" type="ORF">Esi_0375_0015</name>
</gene>
<name>D7FZJ1_ECTSI</name>
<organism evidence="2 3">
    <name type="scientific">Ectocarpus siliculosus</name>
    <name type="common">Brown alga</name>
    <name type="synonym">Conferva siliculosa</name>
    <dbReference type="NCBI Taxonomy" id="2880"/>
    <lineage>
        <taxon>Eukaryota</taxon>
        <taxon>Sar</taxon>
        <taxon>Stramenopiles</taxon>
        <taxon>Ochrophyta</taxon>
        <taxon>PX clade</taxon>
        <taxon>Phaeophyceae</taxon>
        <taxon>Ectocarpales</taxon>
        <taxon>Ectocarpaceae</taxon>
        <taxon>Ectocarpus</taxon>
    </lineage>
</organism>
<evidence type="ECO:0000313" key="2">
    <source>
        <dbReference type="EMBL" id="CBJ32798.1"/>
    </source>
</evidence>
<evidence type="ECO:0000259" key="1">
    <source>
        <dbReference type="Pfam" id="PF23226"/>
    </source>
</evidence>
<reference evidence="2 3" key="1">
    <citation type="journal article" date="2010" name="Nature">
        <title>The Ectocarpus genome and the independent evolution of multicellularity in brown algae.</title>
        <authorList>
            <person name="Cock J.M."/>
            <person name="Sterck L."/>
            <person name="Rouze P."/>
            <person name="Scornet D."/>
            <person name="Allen A.E."/>
            <person name="Amoutzias G."/>
            <person name="Anthouard V."/>
            <person name="Artiguenave F."/>
            <person name="Aury J.M."/>
            <person name="Badger J.H."/>
            <person name="Beszteri B."/>
            <person name="Billiau K."/>
            <person name="Bonnet E."/>
            <person name="Bothwell J.H."/>
            <person name="Bowler C."/>
            <person name="Boyen C."/>
            <person name="Brownlee C."/>
            <person name="Carrano C.J."/>
            <person name="Charrier B."/>
            <person name="Cho G.Y."/>
            <person name="Coelho S.M."/>
            <person name="Collen J."/>
            <person name="Corre E."/>
            <person name="Da Silva C."/>
            <person name="Delage L."/>
            <person name="Delaroque N."/>
            <person name="Dittami S.M."/>
            <person name="Doulbeau S."/>
            <person name="Elias M."/>
            <person name="Farnham G."/>
            <person name="Gachon C.M."/>
            <person name="Gschloessl B."/>
            <person name="Heesch S."/>
            <person name="Jabbari K."/>
            <person name="Jubin C."/>
            <person name="Kawai H."/>
            <person name="Kimura K."/>
            <person name="Kloareg B."/>
            <person name="Kupper F.C."/>
            <person name="Lang D."/>
            <person name="Le Bail A."/>
            <person name="Leblanc C."/>
            <person name="Lerouge P."/>
            <person name="Lohr M."/>
            <person name="Lopez P.J."/>
            <person name="Martens C."/>
            <person name="Maumus F."/>
            <person name="Michel G."/>
            <person name="Miranda-Saavedra D."/>
            <person name="Morales J."/>
            <person name="Moreau H."/>
            <person name="Motomura T."/>
            <person name="Nagasato C."/>
            <person name="Napoli C.A."/>
            <person name="Nelson D.R."/>
            <person name="Nyvall-Collen P."/>
            <person name="Peters A.F."/>
            <person name="Pommier C."/>
            <person name="Potin P."/>
            <person name="Poulain J."/>
            <person name="Quesneville H."/>
            <person name="Read B."/>
            <person name="Rensing S.A."/>
            <person name="Ritter A."/>
            <person name="Rousvoal S."/>
            <person name="Samanta M."/>
            <person name="Samson G."/>
            <person name="Schroeder D.C."/>
            <person name="Segurens B."/>
            <person name="Strittmatter M."/>
            <person name="Tonon T."/>
            <person name="Tregear J.W."/>
            <person name="Valentin K."/>
            <person name="von Dassow P."/>
            <person name="Yamagishi T."/>
            <person name="Van de Peer Y."/>
            <person name="Wincker P."/>
        </authorList>
    </citation>
    <scope>NUCLEOTIDE SEQUENCE [LARGE SCALE GENOMIC DNA]</scope>
    <source>
        <strain evidence="3">Ec32 / CCAP1310/4</strain>
    </source>
</reference>
<dbReference type="Gene3D" id="3.60.10.10">
    <property type="entry name" value="Endonuclease/exonuclease/phosphatase"/>
    <property type="match status" value="1"/>
</dbReference>
<dbReference type="STRING" id="2880.D7FZJ1"/>
<dbReference type="PANTHER" id="PTHR14859">
    <property type="entry name" value="CALCOFLUOR WHITE HYPERSENSITIVE PROTEIN PRECURSOR"/>
    <property type="match status" value="1"/>
</dbReference>
<dbReference type="EMBL" id="FN649760">
    <property type="protein sequence ID" value="CBJ32798.1"/>
    <property type="molecule type" value="Genomic_DNA"/>
</dbReference>
<dbReference type="OrthoDB" id="68581at2759"/>
<dbReference type="InterPro" id="IPR057315">
    <property type="entry name" value="Exo_endo_phos_PGAP2IP_C"/>
</dbReference>
<dbReference type="Proteomes" id="UP000002630">
    <property type="component" value="Unassembled WGS sequence"/>
</dbReference>
<accession>D7FZJ1</accession>
<dbReference type="InterPro" id="IPR051916">
    <property type="entry name" value="GPI-anchor_lipid_remodeler"/>
</dbReference>
<protein>
    <recommendedName>
        <fullName evidence="1">PGAP2IP C-terminal nuclease-like domain-containing protein</fullName>
    </recommendedName>
</protein>